<dbReference type="InterPro" id="IPR010349">
    <property type="entry name" value="Asparaginase_II"/>
</dbReference>
<evidence type="ECO:0000313" key="1">
    <source>
        <dbReference type="EMBL" id="MFC4350548.1"/>
    </source>
</evidence>
<organism evidence="1 2">
    <name type="scientific">Fodinicurvata halophila</name>
    <dbReference type="NCBI Taxonomy" id="1419723"/>
    <lineage>
        <taxon>Bacteria</taxon>
        <taxon>Pseudomonadati</taxon>
        <taxon>Pseudomonadota</taxon>
        <taxon>Alphaproteobacteria</taxon>
        <taxon>Rhodospirillales</taxon>
        <taxon>Rhodovibrionaceae</taxon>
        <taxon>Fodinicurvata</taxon>
    </lineage>
</organism>
<dbReference type="Pfam" id="PF06089">
    <property type="entry name" value="Asparaginase_II"/>
    <property type="match status" value="1"/>
</dbReference>
<sequence>MSSSAPQSDSGSPNPVLVEVTRGDLVESRHRAAVAVVDAAGSVLMSAGNIGHPVYPRSAIKQLQALALVESGAAEAFGCSDAEITLACASHNGEPRHVEVAQAWLKRLGLSETDLECGAHAPKDTTAAEALLRAGESPTTLHNNCSGKHVGYLATALHLGAPTRGYIRIEHPVQQRILGILEMMSGCELRNAPRGIDGCGIPQIAIPLSHVALAFAQFADPVDQPERRQAACERICSAMAAHPFLVAGSNRFCTRVMEATQGRVLVKTGAEGVFSIILPEMGIGVALKIDDGATRAAEVAAGRVLEKLNLIDDDARAALSDLLVQPVKNVVGRQVGQVRVAQDSPF</sequence>
<dbReference type="RefSeq" id="WP_382420882.1">
    <property type="nucleotide sequence ID" value="NZ_JBHSCW010000001.1"/>
</dbReference>
<dbReference type="PANTHER" id="PTHR42110:SF1">
    <property type="entry name" value="L-ASPARAGINASE, PUTATIVE (AFU_ORTHOLOGUE AFUA_3G11890)-RELATED"/>
    <property type="match status" value="1"/>
</dbReference>
<reference evidence="2" key="1">
    <citation type="journal article" date="2019" name="Int. J. Syst. Evol. Microbiol.">
        <title>The Global Catalogue of Microorganisms (GCM) 10K type strain sequencing project: providing services to taxonomists for standard genome sequencing and annotation.</title>
        <authorList>
            <consortium name="The Broad Institute Genomics Platform"/>
            <consortium name="The Broad Institute Genome Sequencing Center for Infectious Disease"/>
            <person name="Wu L."/>
            <person name="Ma J."/>
        </authorList>
    </citation>
    <scope>NUCLEOTIDE SEQUENCE [LARGE SCALE GENOMIC DNA]</scope>
    <source>
        <strain evidence="2">CECT 8472</strain>
    </source>
</reference>
<name>A0ABV8UJ99_9PROT</name>
<proteinExistence type="predicted"/>
<dbReference type="PANTHER" id="PTHR42110">
    <property type="entry name" value="L-ASPARAGINASE, PUTATIVE (AFU_ORTHOLOGUE AFUA_3G11890)-RELATED"/>
    <property type="match status" value="1"/>
</dbReference>
<dbReference type="EMBL" id="JBHSCW010000001">
    <property type="protein sequence ID" value="MFC4350548.1"/>
    <property type="molecule type" value="Genomic_DNA"/>
</dbReference>
<dbReference type="Proteomes" id="UP001595799">
    <property type="component" value="Unassembled WGS sequence"/>
</dbReference>
<gene>
    <name evidence="1" type="ORF">ACFOW6_03200</name>
</gene>
<accession>A0ABV8UJ99</accession>
<protein>
    <submittedName>
        <fullName evidence="1">Asparaginase</fullName>
    </submittedName>
</protein>
<evidence type="ECO:0000313" key="2">
    <source>
        <dbReference type="Proteomes" id="UP001595799"/>
    </source>
</evidence>
<comment type="caution">
    <text evidence="1">The sequence shown here is derived from an EMBL/GenBank/DDBJ whole genome shotgun (WGS) entry which is preliminary data.</text>
</comment>
<keyword evidence="2" id="KW-1185">Reference proteome</keyword>